<dbReference type="InterPro" id="IPR011990">
    <property type="entry name" value="TPR-like_helical_dom_sf"/>
</dbReference>
<gene>
    <name evidence="4" type="ORF">BSZ18_23325</name>
</gene>
<dbReference type="Proteomes" id="UP000193553">
    <property type="component" value="Unassembled WGS sequence"/>
</dbReference>
<proteinExistence type="predicted"/>
<name>A0A1X3H3F4_9BRAD</name>
<dbReference type="Gene3D" id="1.25.40.10">
    <property type="entry name" value="Tetratricopeptide repeat domain"/>
    <property type="match status" value="1"/>
</dbReference>
<dbReference type="SUPFAM" id="SSF48452">
    <property type="entry name" value="TPR-like"/>
    <property type="match status" value="1"/>
</dbReference>
<dbReference type="Pfam" id="PF13676">
    <property type="entry name" value="TIR_2"/>
    <property type="match status" value="1"/>
</dbReference>
<dbReference type="EMBL" id="NAFI01000180">
    <property type="protein sequence ID" value="OSJ06087.1"/>
    <property type="molecule type" value="Genomic_DNA"/>
</dbReference>
<reference evidence="4 5" key="1">
    <citation type="submission" date="2017-03" db="EMBL/GenBank/DDBJ databases">
        <title>Whole genome sequences of fourteen strains of Bradyrhizobium canariense and one strain of Bradyrhizobium japonicum isolated from Lupinus (Papilionoideae: Genisteae) species in Algeria.</title>
        <authorList>
            <person name="Crovadore J."/>
            <person name="Chekireb D."/>
            <person name="Brachmann A."/>
            <person name="Chablais R."/>
            <person name="Cochard B."/>
            <person name="Lefort F."/>
        </authorList>
    </citation>
    <scope>NUCLEOTIDE SEQUENCE [LARGE SCALE GENOMIC DNA]</scope>
    <source>
        <strain evidence="4 5">UBMA195</strain>
    </source>
</reference>
<feature type="repeat" description="TPR" evidence="1">
    <location>
        <begin position="1156"/>
        <end position="1189"/>
    </location>
</feature>
<dbReference type="InterPro" id="IPR000157">
    <property type="entry name" value="TIR_dom"/>
</dbReference>
<feature type="domain" description="TIR" evidence="3">
    <location>
        <begin position="27"/>
        <end position="154"/>
    </location>
</feature>
<sequence length="1359" mass="148763">MAARLVSPAQRGLSVPSPVSEPPRDSDKLRVFISFSRRDLLFARKLVKALEARSIDVYIDERDLPLAVEFQAELLDFIRNADAVVFLISAASLKSQWCRWELDQVAALSKRLAPVLIEVLADVEIPEPVRKINFVNLTNPDTFEADVDRLTSALKTDIQWVKAHTRWGERARRWDELGRARSTLLRGAELENAEKWLRDRPRDAPDPTKLHTDFIAASRVGATQRQRAWVVGSSLVASFAITLASYAFVQRSIARDRAVQLMVDHAKRDISDGNLLGAWRWFAEALVTDTDRGGQGAHRERIAGTQAQLPELTFNAVAATHGAMLDFSPDGAWLLTGDEALMQRIDVGAHKTQDLPATALSSGRCWLTHVDFLRDQPNRILLVKNCSAEDLRWGELEVKDFVSMGPPVSRKLPLGDVNLSTDGSRALVVPAGKDTGEARAATVYEVLSWQPLGQVQVKTSGAIGTLSGNGHIAAIMDGPSITIYAVDGSSSVTLLRQFVIAEGEGWSRLKLSADGRFVIASSSRQLLLWRTDNDKPMLARTSADELIDVAFSPDACHFLATFEREDRSRRSEMWNACESPRDDPERVVEHETSLEAWHRALARGGAAAGSVVGARAKNPLQHAAIFGPDGETLATVSAQFHSFRIWRRADGMAMTPALGLLGTADPVIAISPDGRAIAATDYTGRTRMWRLDAIAAPSVLTPVRNRIDSLFFTPDGAHLVAAFFGGSKAIWRTKGSRRAETEFATYSNDTSAIVYDGRNDRLITGGFGKAVFVWDMAAGALAARVINTTNRITALLLDAQGKRLVVETEAENGRTAQLFELPSGQPLSSLTSIGSGSLIALDPAGNKALMRRDDGVVLLNASDGRTIGTSSKCTGTHIRFTADGSAILCFGPTDFRHLSPEGGPDLIPPVRNASVMNSTLLAVSDDGTRALIQGRNFDSAQVVDTRTGRPISKPLEHPASIRISGFASGGKMVYTSTARSVFLWSADTGDPISPPLRQDNDINGIAIDPSGRQLAVSLSEFGTAASASNSALVLWPIKRAVGTAEALRLQAEVNSGLRIEELGGAVPLQPEQFDASWKTWESVHQDSVGTRSHWRLGRLEQSRTDFARDFHIQWARREKLADGEFDLATIERNPNLTDAQRVELLEHAVSAGISDWSVFLDLGKAYQSMDRWPEAITTLRRALGLRRDDPTIWIKLADALLRTGSHEEQNKFCSEMYDYFFAYQLQEAAWNVTAGSCALFHDVDARPKLLDAARKSGLDKSEGREIDAVFYSVLLYRQSGVEAVASRLQIGEQFVATRLLKALYLQHTGQTAEAQATIDAVLADFDRYRTDSLVTALLMDAEEAGLRIHPPAQGHENTR</sequence>
<keyword evidence="1" id="KW-0802">TPR repeat</keyword>
<evidence type="ECO:0000259" key="3">
    <source>
        <dbReference type="PROSITE" id="PS50104"/>
    </source>
</evidence>
<evidence type="ECO:0000256" key="1">
    <source>
        <dbReference type="PROSITE-ProRule" id="PRU00339"/>
    </source>
</evidence>
<dbReference type="PROSITE" id="PS50104">
    <property type="entry name" value="TIR"/>
    <property type="match status" value="1"/>
</dbReference>
<accession>A0A1X3H3F4</accession>
<dbReference type="SUPFAM" id="SSF82171">
    <property type="entry name" value="DPP6 N-terminal domain-like"/>
    <property type="match status" value="1"/>
</dbReference>
<dbReference type="PROSITE" id="PS50005">
    <property type="entry name" value="TPR"/>
    <property type="match status" value="1"/>
</dbReference>
<evidence type="ECO:0000313" key="4">
    <source>
        <dbReference type="EMBL" id="OSJ06087.1"/>
    </source>
</evidence>
<feature type="region of interest" description="Disordered" evidence="2">
    <location>
        <begin position="1"/>
        <end position="25"/>
    </location>
</feature>
<dbReference type="Gene3D" id="3.40.50.10140">
    <property type="entry name" value="Toll/interleukin-1 receptor homology (TIR) domain"/>
    <property type="match status" value="1"/>
</dbReference>
<dbReference type="Gene3D" id="2.130.10.10">
    <property type="entry name" value="YVTN repeat-like/Quinoprotein amine dehydrogenase"/>
    <property type="match status" value="3"/>
</dbReference>
<evidence type="ECO:0000256" key="2">
    <source>
        <dbReference type="SAM" id="MobiDB-lite"/>
    </source>
</evidence>
<comment type="caution">
    <text evidence="4">The sequence shown here is derived from an EMBL/GenBank/DDBJ whole genome shotgun (WGS) entry which is preliminary data.</text>
</comment>
<dbReference type="PANTHER" id="PTHR19879">
    <property type="entry name" value="TRANSCRIPTION INITIATION FACTOR TFIID"/>
    <property type="match status" value="1"/>
</dbReference>
<dbReference type="InterPro" id="IPR035897">
    <property type="entry name" value="Toll_tir_struct_dom_sf"/>
</dbReference>
<dbReference type="GO" id="GO:0007165">
    <property type="term" value="P:signal transduction"/>
    <property type="evidence" value="ECO:0007669"/>
    <property type="project" value="InterPro"/>
</dbReference>
<organism evidence="4 5">
    <name type="scientific">Bradyrhizobium canariense</name>
    <dbReference type="NCBI Taxonomy" id="255045"/>
    <lineage>
        <taxon>Bacteria</taxon>
        <taxon>Pseudomonadati</taxon>
        <taxon>Pseudomonadota</taxon>
        <taxon>Alphaproteobacteria</taxon>
        <taxon>Hyphomicrobiales</taxon>
        <taxon>Nitrobacteraceae</taxon>
        <taxon>Bradyrhizobium</taxon>
    </lineage>
</organism>
<dbReference type="PANTHER" id="PTHR19879:SF9">
    <property type="entry name" value="TRANSCRIPTION INITIATION FACTOR TFIID SUBUNIT 5"/>
    <property type="match status" value="1"/>
</dbReference>
<dbReference type="InterPro" id="IPR015943">
    <property type="entry name" value="WD40/YVTN_repeat-like_dom_sf"/>
</dbReference>
<dbReference type="SMART" id="SM00255">
    <property type="entry name" value="TIR"/>
    <property type="match status" value="1"/>
</dbReference>
<dbReference type="InterPro" id="IPR036322">
    <property type="entry name" value="WD40_repeat_dom_sf"/>
</dbReference>
<dbReference type="SUPFAM" id="SSF50978">
    <property type="entry name" value="WD40 repeat-like"/>
    <property type="match status" value="1"/>
</dbReference>
<protein>
    <recommendedName>
        <fullName evidence="3">TIR domain-containing protein</fullName>
    </recommendedName>
</protein>
<evidence type="ECO:0000313" key="5">
    <source>
        <dbReference type="Proteomes" id="UP000193553"/>
    </source>
</evidence>
<dbReference type="SUPFAM" id="SSF52200">
    <property type="entry name" value="Toll/Interleukin receptor TIR domain"/>
    <property type="match status" value="1"/>
</dbReference>
<dbReference type="InterPro" id="IPR019734">
    <property type="entry name" value="TPR_rpt"/>
</dbReference>